<feature type="domain" description="C2H2-type" evidence="10">
    <location>
        <begin position="121"/>
        <end position="149"/>
    </location>
</feature>
<feature type="domain" description="C2H2-type" evidence="10">
    <location>
        <begin position="337"/>
        <end position="364"/>
    </location>
</feature>
<dbReference type="InterPro" id="IPR036236">
    <property type="entry name" value="Znf_C2H2_sf"/>
</dbReference>
<dbReference type="Pfam" id="PF13894">
    <property type="entry name" value="zf-C2H2_4"/>
    <property type="match status" value="1"/>
</dbReference>
<feature type="domain" description="C2H2-type" evidence="10">
    <location>
        <begin position="273"/>
        <end position="300"/>
    </location>
</feature>
<evidence type="ECO:0000256" key="3">
    <source>
        <dbReference type="ARBA" id="ARBA00022737"/>
    </source>
</evidence>
<dbReference type="PROSITE" id="PS50096">
    <property type="entry name" value="IQ"/>
    <property type="match status" value="1"/>
</dbReference>
<organism evidence="11 12">
    <name type="scientific">Polyplax serrata</name>
    <name type="common">Common mouse louse</name>
    <dbReference type="NCBI Taxonomy" id="468196"/>
    <lineage>
        <taxon>Eukaryota</taxon>
        <taxon>Metazoa</taxon>
        <taxon>Ecdysozoa</taxon>
        <taxon>Arthropoda</taxon>
        <taxon>Hexapoda</taxon>
        <taxon>Insecta</taxon>
        <taxon>Pterygota</taxon>
        <taxon>Neoptera</taxon>
        <taxon>Paraneoptera</taxon>
        <taxon>Psocodea</taxon>
        <taxon>Troctomorpha</taxon>
        <taxon>Phthiraptera</taxon>
        <taxon>Anoplura</taxon>
        <taxon>Polyplacidae</taxon>
        <taxon>Polyplax</taxon>
    </lineage>
</organism>
<feature type="domain" description="C2H2-type" evidence="10">
    <location>
        <begin position="245"/>
        <end position="272"/>
    </location>
</feature>
<evidence type="ECO:0000256" key="6">
    <source>
        <dbReference type="ARBA" id="ARBA00023163"/>
    </source>
</evidence>
<evidence type="ECO:0000256" key="2">
    <source>
        <dbReference type="ARBA" id="ARBA00022723"/>
    </source>
</evidence>
<feature type="domain" description="C2H2-type" evidence="10">
    <location>
        <begin position="300"/>
        <end position="323"/>
    </location>
</feature>
<keyword evidence="9" id="KW-0175">Coiled coil</keyword>
<keyword evidence="6" id="KW-0804">Transcription</keyword>
<dbReference type="PROSITE" id="PS50157">
    <property type="entry name" value="ZINC_FINGER_C2H2_2"/>
    <property type="match status" value="7"/>
</dbReference>
<sequence>MISCCRKSLERQGNGVATICRNKKQGETVTEQNKSASEKDVRHRIRNDGKVINKRQGQRGGKSKIKDKNGKNEKCKEITTIKEDEFCCSKTMDGYDVLCKVEIDEECNEDKKKVMLNYEGVSCKECNQQYSSKHNLKRHVYNVHRMTRVKCPVCEKEVNKKSLDRHMKSIHIAKIPVKREKKLVPEEDKIPCMLCNRKYPSLVSLQNHIRKIHEAEQLKCSECDFTGTRRHLDKHIKKQHNGEVYQCQRCQKILKSKSTLKEHMWIHTEHRRFICDVCGMRFKRTSNYHGHLKSHQEKKFQCQRCGHFFLRKRYLAIHEQTIHNYYGDGVPSQEKGYQCEVCGVKLKWKNNLLAHMRIHTGEKPYKCKICEETFTCHGSLRTHMGKHDICRQLSSLESAALSSILEIAALQLFIIDVGTCSESPTQSNVIVRKKIREVLEKTREEIRANGTFNYLCHKAKEENESRKQNENLNKEMFLNHRRIEELKLKLKGHEFAKTNDINKKHEIIASLKDKIHDEITKSNIKLRYIDRWEAARQSQNRLRCQDIILDLELKIEELTNKSANEIRIHHEMCTFLILEEQRLNEELNEWKEKHSKELEKRQERMKLLRTKRKEQQILLRDLRQLYEERRKEIDDYLDFKEKIRKEEERKMLVNNMAVRLQAWWRGTMVRRGIGAFKRKKKPQKEKKKN</sequence>
<dbReference type="Pfam" id="PF12874">
    <property type="entry name" value="zf-met"/>
    <property type="match status" value="1"/>
</dbReference>
<gene>
    <name evidence="11" type="ORF">RUM44_000612</name>
</gene>
<evidence type="ECO:0000313" key="11">
    <source>
        <dbReference type="EMBL" id="KAK6635361.1"/>
    </source>
</evidence>
<dbReference type="Gene3D" id="3.30.160.60">
    <property type="entry name" value="Classic Zinc Finger"/>
    <property type="match status" value="5"/>
</dbReference>
<dbReference type="EMBL" id="JAWJWF010000003">
    <property type="protein sequence ID" value="KAK6635361.1"/>
    <property type="molecule type" value="Genomic_DNA"/>
</dbReference>
<evidence type="ECO:0000256" key="7">
    <source>
        <dbReference type="ARBA" id="ARBA00023242"/>
    </source>
</evidence>
<evidence type="ECO:0000256" key="8">
    <source>
        <dbReference type="PROSITE-ProRule" id="PRU00042"/>
    </source>
</evidence>
<feature type="domain" description="C2H2-type" evidence="10">
    <location>
        <begin position="365"/>
        <end position="392"/>
    </location>
</feature>
<proteinExistence type="predicted"/>
<comment type="caution">
    <text evidence="11">The sequence shown here is derived from an EMBL/GenBank/DDBJ whole genome shotgun (WGS) entry which is preliminary data.</text>
</comment>
<dbReference type="SMART" id="SM00355">
    <property type="entry name" value="ZnF_C2H2"/>
    <property type="match status" value="9"/>
</dbReference>
<evidence type="ECO:0000256" key="9">
    <source>
        <dbReference type="SAM" id="Coils"/>
    </source>
</evidence>
<name>A0ABR1B842_POLSC</name>
<evidence type="ECO:0000256" key="4">
    <source>
        <dbReference type="ARBA" id="ARBA00022833"/>
    </source>
</evidence>
<dbReference type="SUPFAM" id="SSF57667">
    <property type="entry name" value="beta-beta-alpha zinc fingers"/>
    <property type="match status" value="3"/>
</dbReference>
<keyword evidence="2" id="KW-0479">Metal-binding</keyword>
<keyword evidence="5" id="KW-0805">Transcription regulation</keyword>
<dbReference type="CDD" id="cd23766">
    <property type="entry name" value="IQCG"/>
    <property type="match status" value="1"/>
</dbReference>
<keyword evidence="3" id="KW-0677">Repeat</keyword>
<dbReference type="PROSITE" id="PS00028">
    <property type="entry name" value="ZINC_FINGER_C2H2_1"/>
    <property type="match status" value="7"/>
</dbReference>
<keyword evidence="4" id="KW-0862">Zinc</keyword>
<comment type="subcellular location">
    <subcellularLocation>
        <location evidence="1">Nucleus</location>
    </subcellularLocation>
</comment>
<evidence type="ECO:0000259" key="10">
    <source>
        <dbReference type="PROSITE" id="PS50157"/>
    </source>
</evidence>
<evidence type="ECO:0000313" key="12">
    <source>
        <dbReference type="Proteomes" id="UP001359485"/>
    </source>
</evidence>
<evidence type="ECO:0000256" key="5">
    <source>
        <dbReference type="ARBA" id="ARBA00023015"/>
    </source>
</evidence>
<evidence type="ECO:0000256" key="1">
    <source>
        <dbReference type="ARBA" id="ARBA00004123"/>
    </source>
</evidence>
<protein>
    <recommendedName>
        <fullName evidence="10">C2H2-type domain-containing protein</fullName>
    </recommendedName>
</protein>
<dbReference type="PANTHER" id="PTHR24399:SF70">
    <property type="entry name" value="C2H2-TYPE DOMAIN-CONTAINING PROTEIN"/>
    <property type="match status" value="1"/>
</dbReference>
<feature type="domain" description="C2H2-type" evidence="10">
    <location>
        <begin position="190"/>
        <end position="218"/>
    </location>
</feature>
<feature type="coiled-coil region" evidence="9">
    <location>
        <begin position="573"/>
        <end position="632"/>
    </location>
</feature>
<keyword evidence="8" id="KW-0863">Zinc-finger</keyword>
<dbReference type="PANTHER" id="PTHR24399">
    <property type="entry name" value="ZINC FINGER AND BTB DOMAIN-CONTAINING"/>
    <property type="match status" value="1"/>
</dbReference>
<dbReference type="InterPro" id="IPR013087">
    <property type="entry name" value="Znf_C2H2_type"/>
</dbReference>
<dbReference type="Pfam" id="PF00096">
    <property type="entry name" value="zf-C2H2"/>
    <property type="match status" value="2"/>
</dbReference>
<keyword evidence="12" id="KW-1185">Reference proteome</keyword>
<dbReference type="Proteomes" id="UP001359485">
    <property type="component" value="Unassembled WGS sequence"/>
</dbReference>
<accession>A0ABR1B842</accession>
<keyword evidence="7" id="KW-0539">Nucleus</keyword>
<reference evidence="11 12" key="1">
    <citation type="submission" date="2023-09" db="EMBL/GenBank/DDBJ databases">
        <title>Genomes of two closely related lineages of the louse Polyplax serrata with different host specificities.</title>
        <authorList>
            <person name="Martinu J."/>
            <person name="Tarabai H."/>
            <person name="Stefka J."/>
            <person name="Hypsa V."/>
        </authorList>
    </citation>
    <scope>NUCLEOTIDE SEQUENCE [LARGE SCALE GENOMIC DNA]</scope>
    <source>
        <strain evidence="11">98ZLc_SE</strain>
    </source>
</reference>